<gene>
    <name evidence="1" type="ORF">CHR60_03035</name>
</gene>
<comment type="caution">
    <text evidence="1">The sequence shown here is derived from an EMBL/GenBank/DDBJ whole genome shotgun (WGS) entry which is preliminary data.</text>
</comment>
<proteinExistence type="predicted"/>
<dbReference type="RefSeq" id="WP_097791666.1">
    <property type="nucleotide sequence ID" value="NZ_NOUV01000005.1"/>
</dbReference>
<name>A0A2A7B9B2_9FIRM</name>
<protein>
    <submittedName>
        <fullName evidence="1">Uncharacterized protein</fullName>
    </submittedName>
</protein>
<dbReference type="AlphaFoldDB" id="A0A2A7B9B2"/>
<evidence type="ECO:0000313" key="2">
    <source>
        <dbReference type="Proteomes" id="UP000220904"/>
    </source>
</evidence>
<dbReference type="OrthoDB" id="3196374at2"/>
<evidence type="ECO:0000313" key="1">
    <source>
        <dbReference type="EMBL" id="PDX88007.1"/>
    </source>
</evidence>
<organism evidence="1 2">
    <name type="scientific">Faecalibacterium prausnitzii</name>
    <dbReference type="NCBI Taxonomy" id="853"/>
    <lineage>
        <taxon>Bacteria</taxon>
        <taxon>Bacillati</taxon>
        <taxon>Bacillota</taxon>
        <taxon>Clostridia</taxon>
        <taxon>Eubacteriales</taxon>
        <taxon>Oscillospiraceae</taxon>
        <taxon>Faecalibacterium</taxon>
    </lineage>
</organism>
<dbReference type="EMBL" id="NOUV01000005">
    <property type="protein sequence ID" value="PDX88007.1"/>
    <property type="molecule type" value="Genomic_DNA"/>
</dbReference>
<reference evidence="1 2" key="1">
    <citation type="journal article" date="2017" name="Front. Microbiol.">
        <title>New Insights into the Diversity of the Genus Faecalibacterium.</title>
        <authorList>
            <person name="Benevides L."/>
            <person name="Burman S."/>
            <person name="Martin R."/>
            <person name="Robert V."/>
            <person name="Thomas M."/>
            <person name="Miquel S."/>
            <person name="Chain F."/>
            <person name="Sokol H."/>
            <person name="Bermudez-Humaran L.G."/>
            <person name="Morrison M."/>
            <person name="Langella P."/>
            <person name="Azevedo V.A."/>
            <person name="Chatel J.M."/>
            <person name="Soares S."/>
        </authorList>
    </citation>
    <scope>NUCLEOTIDE SEQUENCE [LARGE SCALE GENOMIC DNA]</scope>
    <source>
        <strain evidence="1 2">AHMP21</strain>
    </source>
</reference>
<accession>A0A2A7B9B2</accession>
<sequence>MRRNGLHTDLVEKLRVDDELHRSIRVEDRAGTAATVPLEEALILDTAEQRRKLILSVLTEDPVQYYDLLQQARMNDDSEVVHYAATAMAQISKQADLALQQDARRFADDPNDREVLAAYANALERSLKLGLAQGRAAELQRRQLERLLKLQLADSPREEGYSLGCRLAEVQLQLQEYKAAEQTLEELVRRWPVRETPWLLRLRSAAARKSGAEVRSILQEMERTQVYLSAAGRQELAFWKGGAA</sequence>
<dbReference type="Proteomes" id="UP000220904">
    <property type="component" value="Unassembled WGS sequence"/>
</dbReference>